<proteinExistence type="predicted"/>
<dbReference type="SUPFAM" id="SSF52266">
    <property type="entry name" value="SGNH hydrolase"/>
    <property type="match status" value="1"/>
</dbReference>
<dbReference type="KEGG" id="lhb:D1010_02455"/>
<accession>A0A510TWC6</accession>
<evidence type="ECO:0000313" key="2">
    <source>
        <dbReference type="EMBL" id="QFR22399.1"/>
    </source>
</evidence>
<dbReference type="InterPro" id="IPR036514">
    <property type="entry name" value="SGNH_hydro_sf"/>
</dbReference>
<dbReference type="EMBL" id="CP045143">
    <property type="protein sequence ID" value="QFR22399.1"/>
    <property type="molecule type" value="Genomic_DNA"/>
</dbReference>
<dbReference type="Pfam" id="PF13472">
    <property type="entry name" value="Lipase_GDSL_2"/>
    <property type="match status" value="1"/>
</dbReference>
<reference evidence="2 3" key="1">
    <citation type="submission" date="2019-10" db="EMBL/GenBank/DDBJ databases">
        <title>The completed genome of Lactobacillus harbinensis M1.</title>
        <authorList>
            <person name="Zheng Y."/>
        </authorList>
    </citation>
    <scope>NUCLEOTIDE SEQUENCE [LARGE SCALE GENOMIC DNA]</scope>
    <source>
        <strain evidence="2 3">M1</strain>
    </source>
</reference>
<dbReference type="PANTHER" id="PTHR30383:SF5">
    <property type="entry name" value="SGNH HYDROLASE-TYPE ESTERASE DOMAIN-CONTAINING PROTEIN"/>
    <property type="match status" value="1"/>
</dbReference>
<sequence length="226" mass="25992">MLFEKNSRIVFAGDSVTDVGRDYHAIPAGWGSFGDGYVSQINSLLTAVYPDKEIMVVNKGVSGDNIALMANRWDNDVLAMEPDYVSIMIGVNDVWRFFDAPFQQLQAPNIVSQDLYEKTYRELIAKTQPSVKQMMIMSPFMIEPNRQDPMRHMVDAYRRIAERLARENHLIYVDVQAAVDHFLTQQSSYILTSDRVHPNVQGHMLVARTWLQTLGFDWERSTFDDH</sequence>
<protein>
    <recommendedName>
        <fullName evidence="1">SGNH hydrolase-type esterase domain-containing protein</fullName>
    </recommendedName>
</protein>
<evidence type="ECO:0000313" key="3">
    <source>
        <dbReference type="Proteomes" id="UP000326779"/>
    </source>
</evidence>
<dbReference type="GO" id="GO:0004622">
    <property type="term" value="F:phosphatidylcholine lysophospholipase activity"/>
    <property type="evidence" value="ECO:0007669"/>
    <property type="project" value="TreeGrafter"/>
</dbReference>
<dbReference type="InterPro" id="IPR051532">
    <property type="entry name" value="Ester_Hydrolysis_Enzymes"/>
</dbReference>
<dbReference type="PANTHER" id="PTHR30383">
    <property type="entry name" value="THIOESTERASE 1/PROTEASE 1/LYSOPHOSPHOLIPASE L1"/>
    <property type="match status" value="1"/>
</dbReference>
<evidence type="ECO:0000259" key="1">
    <source>
        <dbReference type="Pfam" id="PF13472"/>
    </source>
</evidence>
<name>A0A510TWC6_9LACO</name>
<dbReference type="RefSeq" id="WP_146994886.1">
    <property type="nucleotide sequence ID" value="NZ_BJTX01000042.1"/>
</dbReference>
<gene>
    <name evidence="2" type="ORF">D1010_02455</name>
</gene>
<feature type="domain" description="SGNH hydrolase-type esterase" evidence="1">
    <location>
        <begin position="11"/>
        <end position="203"/>
    </location>
</feature>
<dbReference type="Proteomes" id="UP000326779">
    <property type="component" value="Chromosome"/>
</dbReference>
<dbReference type="Gene3D" id="3.40.50.1110">
    <property type="entry name" value="SGNH hydrolase"/>
    <property type="match status" value="1"/>
</dbReference>
<dbReference type="InterPro" id="IPR013830">
    <property type="entry name" value="SGNH_hydro"/>
</dbReference>
<organism evidence="2 3">
    <name type="scientific">Schleiferilactobacillus harbinensis</name>
    <dbReference type="NCBI Taxonomy" id="304207"/>
    <lineage>
        <taxon>Bacteria</taxon>
        <taxon>Bacillati</taxon>
        <taxon>Bacillota</taxon>
        <taxon>Bacilli</taxon>
        <taxon>Lactobacillales</taxon>
        <taxon>Lactobacillaceae</taxon>
        <taxon>Schleiferilactobacillus</taxon>
    </lineage>
</organism>
<dbReference type="AlphaFoldDB" id="A0A510TWC6"/>
<dbReference type="CDD" id="cd01834">
    <property type="entry name" value="SGNH_hydrolase_like_2"/>
    <property type="match status" value="1"/>
</dbReference>